<dbReference type="PROSITE" id="PS51123">
    <property type="entry name" value="OMPA_2"/>
    <property type="match status" value="1"/>
</dbReference>
<dbReference type="SUPFAM" id="SSF82171">
    <property type="entry name" value="DPP6 N-terminal domain-like"/>
    <property type="match status" value="1"/>
</dbReference>
<evidence type="ECO:0000313" key="7">
    <source>
        <dbReference type="Proteomes" id="UP000198596"/>
    </source>
</evidence>
<reference evidence="7" key="1">
    <citation type="submission" date="2016-10" db="EMBL/GenBank/DDBJ databases">
        <authorList>
            <person name="Varghese N."/>
            <person name="Submissions S."/>
        </authorList>
    </citation>
    <scope>NUCLEOTIDE SEQUENCE [LARGE SCALE GENOMIC DNA]</scope>
    <source>
        <strain evidence="7">CGMCC 1.9227</strain>
    </source>
</reference>
<dbReference type="PRINTS" id="PR01021">
    <property type="entry name" value="OMPADOMAIN"/>
</dbReference>
<dbReference type="Gene3D" id="1.25.40.10">
    <property type="entry name" value="Tetratricopeptide repeat domain"/>
    <property type="match status" value="1"/>
</dbReference>
<comment type="subcellular location">
    <subcellularLocation>
        <location evidence="1">Cell outer membrane</location>
    </subcellularLocation>
</comment>
<feature type="domain" description="OmpA-like" evidence="5">
    <location>
        <begin position="525"/>
        <end position="646"/>
    </location>
</feature>
<dbReference type="AlphaFoldDB" id="A0A1I2H670"/>
<dbReference type="Pfam" id="PF00691">
    <property type="entry name" value="OmpA"/>
    <property type="match status" value="1"/>
</dbReference>
<dbReference type="InterPro" id="IPR006664">
    <property type="entry name" value="OMP_bac"/>
</dbReference>
<dbReference type="PANTHER" id="PTHR30329">
    <property type="entry name" value="STATOR ELEMENT OF FLAGELLAR MOTOR COMPLEX"/>
    <property type="match status" value="1"/>
</dbReference>
<dbReference type="Gene3D" id="3.30.1330.60">
    <property type="entry name" value="OmpA-like domain"/>
    <property type="match status" value="1"/>
</dbReference>
<dbReference type="InterPro" id="IPR006665">
    <property type="entry name" value="OmpA-like"/>
</dbReference>
<dbReference type="RefSeq" id="WP_091206629.1">
    <property type="nucleotide sequence ID" value="NZ_FONQ01000012.1"/>
</dbReference>
<evidence type="ECO:0000313" key="6">
    <source>
        <dbReference type="EMBL" id="SFF24919.1"/>
    </source>
</evidence>
<dbReference type="Proteomes" id="UP000198596">
    <property type="component" value="Unassembled WGS sequence"/>
</dbReference>
<dbReference type="PANTHER" id="PTHR30329:SF21">
    <property type="entry name" value="LIPOPROTEIN YIAD-RELATED"/>
    <property type="match status" value="1"/>
</dbReference>
<dbReference type="CDD" id="cd07185">
    <property type="entry name" value="OmpA_C-like"/>
    <property type="match status" value="1"/>
</dbReference>
<accession>A0A1I2H670</accession>
<evidence type="ECO:0000256" key="3">
    <source>
        <dbReference type="ARBA" id="ARBA00023237"/>
    </source>
</evidence>
<evidence type="ECO:0000256" key="4">
    <source>
        <dbReference type="PROSITE-ProRule" id="PRU00473"/>
    </source>
</evidence>
<dbReference type="InterPro" id="IPR011659">
    <property type="entry name" value="WD40"/>
</dbReference>
<dbReference type="SUPFAM" id="SSF103088">
    <property type="entry name" value="OmpA-like"/>
    <property type="match status" value="1"/>
</dbReference>
<evidence type="ECO:0000256" key="2">
    <source>
        <dbReference type="ARBA" id="ARBA00023136"/>
    </source>
</evidence>
<evidence type="ECO:0000259" key="5">
    <source>
        <dbReference type="PROSITE" id="PS51123"/>
    </source>
</evidence>
<protein>
    <submittedName>
        <fullName evidence="6">WD40-like Beta Propeller Repeat</fullName>
    </submittedName>
</protein>
<dbReference type="Pfam" id="PF13620">
    <property type="entry name" value="CarboxypepD_reg"/>
    <property type="match status" value="1"/>
</dbReference>
<keyword evidence="7" id="KW-1185">Reference proteome</keyword>
<dbReference type="SUPFAM" id="SSF48452">
    <property type="entry name" value="TPR-like"/>
    <property type="match status" value="1"/>
</dbReference>
<dbReference type="EMBL" id="FONQ01000012">
    <property type="protein sequence ID" value="SFF24919.1"/>
    <property type="molecule type" value="Genomic_DNA"/>
</dbReference>
<dbReference type="GO" id="GO:0009279">
    <property type="term" value="C:cell outer membrane"/>
    <property type="evidence" value="ECO:0007669"/>
    <property type="project" value="UniProtKB-SubCell"/>
</dbReference>
<proteinExistence type="predicted"/>
<dbReference type="Pfam" id="PF07676">
    <property type="entry name" value="PD40"/>
    <property type="match status" value="2"/>
</dbReference>
<dbReference type="InterPro" id="IPR011042">
    <property type="entry name" value="6-blade_b-propeller_TolB-like"/>
</dbReference>
<dbReference type="SUPFAM" id="SSF49464">
    <property type="entry name" value="Carboxypeptidase regulatory domain-like"/>
    <property type="match status" value="1"/>
</dbReference>
<evidence type="ECO:0000256" key="1">
    <source>
        <dbReference type="ARBA" id="ARBA00004442"/>
    </source>
</evidence>
<dbReference type="OrthoDB" id="9809364at2"/>
<dbReference type="STRING" id="935223.SAMN04488131_11299"/>
<organism evidence="6 7">
    <name type="scientific">Flavobacterium xueshanense</name>
    <dbReference type="NCBI Taxonomy" id="935223"/>
    <lineage>
        <taxon>Bacteria</taxon>
        <taxon>Pseudomonadati</taxon>
        <taxon>Bacteroidota</taxon>
        <taxon>Flavobacteriia</taxon>
        <taxon>Flavobacteriales</taxon>
        <taxon>Flavobacteriaceae</taxon>
        <taxon>Flavobacterium</taxon>
    </lineage>
</organism>
<keyword evidence="2 4" id="KW-0472">Membrane</keyword>
<keyword evidence="3" id="KW-0998">Cell outer membrane</keyword>
<dbReference type="InterPro" id="IPR036737">
    <property type="entry name" value="OmpA-like_sf"/>
</dbReference>
<dbReference type="InterPro" id="IPR050330">
    <property type="entry name" value="Bact_OuterMem_StrucFunc"/>
</dbReference>
<gene>
    <name evidence="6" type="ORF">SAMN04488131_11299</name>
</gene>
<dbReference type="InterPro" id="IPR011990">
    <property type="entry name" value="TPR-like_helical_dom_sf"/>
</dbReference>
<name>A0A1I2H670_9FLAO</name>
<dbReference type="Gene3D" id="2.120.10.30">
    <property type="entry name" value="TolB, C-terminal domain"/>
    <property type="match status" value="1"/>
</dbReference>
<dbReference type="InterPro" id="IPR008969">
    <property type="entry name" value="CarboxyPept-like_regulatory"/>
</dbReference>
<dbReference type="Gene3D" id="2.60.40.1120">
    <property type="entry name" value="Carboxypeptidase-like, regulatory domain"/>
    <property type="match status" value="1"/>
</dbReference>
<sequence>MKNNILFCITLIIAFSFNVYSQKEKVKVADKKYDNYAYIDAIKTYEKVAEKGYKSADMFKKLGNSYYFNAELEKAAKWYGELFAMKTTDLDPEYYFRYAQSLRSIGQNDKANELLELFNQKLGNDSRGRLFMKNVNYLDAIKANSGRYKIEDAGINSIYSDYGTAFFSNEIVFASARDTGSLGQRKHKWTNQYFTNLYTTGLGENMTPGKPQKFDEKINSKFHESTPAFTKDGKTMYFTRNNYLDGKKGKDANKITLIKIYKATLENGTWSNITELPFNSDNYSVAHPTLSPDGKTLYFASDMPGTIGLSDLYKVQINENGTYGIPENLGQTINTEGRETFPFVNDENEIYFASDGHPGLGGLDVFVSTIKANGTFEEVQNVGADINSPKDDFAYLIDTKSRRGFFTSNRDGGLGYDDIYKFLEQKKITCQQLLYGEITDLVTAELLPDAKVTLFDNQFNVVNTTISDEKGNYSFTVECGKTYYVRAQKPEYTTKEQMIVIADENGKTYLPIALENAKCKVTIGDDLGKCFNIKMIYFDLDKSNIRQEAAFDLEKILDVLNQNPTMKLDIRSHTDSRQTFKYNEALSDRRAKSTINWLIKNGVNTNRLTGKGYGETQLVNKCADDVECTEEDHQLNRRSEFIITAL</sequence>